<comment type="caution">
    <text evidence="2">The sequence shown here is derived from an EMBL/GenBank/DDBJ whole genome shotgun (WGS) entry which is preliminary data.</text>
</comment>
<dbReference type="AlphaFoldDB" id="A0A7W2ARS8"/>
<reference evidence="2 3" key="1">
    <citation type="submission" date="2020-07" db="EMBL/GenBank/DDBJ databases">
        <title>Thermoactinomyces phylogeny.</title>
        <authorList>
            <person name="Dunlap C."/>
        </authorList>
    </citation>
    <scope>NUCLEOTIDE SEQUENCE [LARGE SCALE GENOMIC DNA]</scope>
    <source>
        <strain evidence="2 3">AMNI-1</strain>
    </source>
</reference>
<evidence type="ECO:0000313" key="2">
    <source>
        <dbReference type="EMBL" id="MBA4603304.1"/>
    </source>
</evidence>
<keyword evidence="1" id="KW-1133">Transmembrane helix</keyword>
<proteinExistence type="predicted"/>
<protein>
    <submittedName>
        <fullName evidence="2">Uncharacterized protein</fullName>
    </submittedName>
</protein>
<accession>A0A7W2ARS8</accession>
<keyword evidence="3" id="KW-1185">Reference proteome</keyword>
<feature type="transmembrane region" description="Helical" evidence="1">
    <location>
        <begin position="53"/>
        <end position="74"/>
    </location>
</feature>
<evidence type="ECO:0000313" key="3">
    <source>
        <dbReference type="Proteomes" id="UP000538292"/>
    </source>
</evidence>
<keyword evidence="1" id="KW-0812">Transmembrane</keyword>
<organism evidence="2 3">
    <name type="scientific">Thermoactinomyces mirandus</name>
    <dbReference type="NCBI Taxonomy" id="2756294"/>
    <lineage>
        <taxon>Bacteria</taxon>
        <taxon>Bacillati</taxon>
        <taxon>Bacillota</taxon>
        <taxon>Bacilli</taxon>
        <taxon>Bacillales</taxon>
        <taxon>Thermoactinomycetaceae</taxon>
        <taxon>Thermoactinomyces</taxon>
    </lineage>
</organism>
<name>A0A7W2ARS8_9BACL</name>
<dbReference type="Proteomes" id="UP000538292">
    <property type="component" value="Unassembled WGS sequence"/>
</dbReference>
<gene>
    <name evidence="2" type="ORF">H2C83_13440</name>
</gene>
<keyword evidence="1" id="KW-0472">Membrane</keyword>
<sequence>MIRNFIKLIILSLSLIFLLVLLISGPYIEWLLDPYIREAMGLGDPPYEKVEDYYVKDIIGALDATVVLMIWRFIKKRNRVLK</sequence>
<dbReference type="EMBL" id="JACEOL010000047">
    <property type="protein sequence ID" value="MBA4603304.1"/>
    <property type="molecule type" value="Genomic_DNA"/>
</dbReference>
<evidence type="ECO:0000256" key="1">
    <source>
        <dbReference type="SAM" id="Phobius"/>
    </source>
</evidence>